<keyword evidence="4" id="KW-1185">Reference proteome</keyword>
<accession>A0A143WRG4</accession>
<dbReference type="EMBL" id="LN999833">
    <property type="protein sequence ID" value="CUX96396.1"/>
    <property type="molecule type" value="Genomic_DNA"/>
</dbReference>
<organism evidence="3 4">
    <name type="scientific">Candidatus Doolittlea endobia</name>
    <dbReference type="NCBI Taxonomy" id="1778262"/>
    <lineage>
        <taxon>Bacteria</taxon>
        <taxon>Pseudomonadati</taxon>
        <taxon>Pseudomonadota</taxon>
        <taxon>Gammaproteobacteria</taxon>
        <taxon>Enterobacterales</taxon>
        <taxon>Enterobacteriaceae</taxon>
        <taxon>Candidatus Doolittlea</taxon>
    </lineage>
</organism>
<sequence>MFLNVIDSFKIAVQFPILQRKSYMTACEVKAVLMKALALSEAYVRGEGSHFQVIAVSEQFAGMSRVKKQQTIYIPLMEYILDNRIHALSIKTYTPDEWQRNRKLNGV</sequence>
<evidence type="ECO:0000313" key="4">
    <source>
        <dbReference type="Proteomes" id="UP000095322"/>
    </source>
</evidence>
<name>A0A143WRG4_9ENTR</name>
<comment type="similarity">
    <text evidence="1 2">Belongs to the BolA/IbaG family.</text>
</comment>
<dbReference type="Gene3D" id="3.30.300.90">
    <property type="entry name" value="BolA-like"/>
    <property type="match status" value="1"/>
</dbReference>
<dbReference type="PATRIC" id="fig|1778262.3.peg.49"/>
<dbReference type="AlphaFoldDB" id="A0A143WRG4"/>
<protein>
    <submittedName>
        <fullName evidence="3">Transcriptional regulator BolA</fullName>
    </submittedName>
</protein>
<dbReference type="PANTHER" id="PTHR46229:SF4">
    <property type="entry name" value="ACID STRESS PROTEIN IBAG"/>
    <property type="match status" value="1"/>
</dbReference>
<evidence type="ECO:0000313" key="3">
    <source>
        <dbReference type="EMBL" id="CUX96396.1"/>
    </source>
</evidence>
<gene>
    <name evidence="3" type="primary">bolA</name>
    <name evidence="3" type="ORF">MHIR_DE00032</name>
</gene>
<dbReference type="STRING" id="1778262.MHIR_DE00032"/>
<dbReference type="PANTHER" id="PTHR46229">
    <property type="entry name" value="BOLA TRANSCRIPTION REGULATOR"/>
    <property type="match status" value="1"/>
</dbReference>
<evidence type="ECO:0000256" key="2">
    <source>
        <dbReference type="RuleBase" id="RU003860"/>
    </source>
</evidence>
<proteinExistence type="inferred from homology"/>
<dbReference type="InterPro" id="IPR036065">
    <property type="entry name" value="BolA-like_sf"/>
</dbReference>
<dbReference type="InterPro" id="IPR002634">
    <property type="entry name" value="BolA"/>
</dbReference>
<reference evidence="4" key="1">
    <citation type="submission" date="2016-01" db="EMBL/GenBank/DDBJ databases">
        <authorList>
            <person name="Husnik F."/>
        </authorList>
    </citation>
    <scope>NUCLEOTIDE SEQUENCE [LARGE SCALE GENOMIC DNA]</scope>
</reference>
<dbReference type="KEGG" id="den:MHIR_DE00032"/>
<dbReference type="InterPro" id="IPR050961">
    <property type="entry name" value="BolA/IbaG_stress_morph_reg"/>
</dbReference>
<dbReference type="Proteomes" id="UP000095322">
    <property type="component" value="Chromosome I"/>
</dbReference>
<dbReference type="Pfam" id="PF01722">
    <property type="entry name" value="BolA"/>
    <property type="match status" value="1"/>
</dbReference>
<dbReference type="SUPFAM" id="SSF82657">
    <property type="entry name" value="BolA-like"/>
    <property type="match status" value="1"/>
</dbReference>
<evidence type="ECO:0000256" key="1">
    <source>
        <dbReference type="ARBA" id="ARBA00005578"/>
    </source>
</evidence>